<name>A0AA35CMA5_9FIRM</name>
<sequence>MAKRGSGKTAARPGRTVPVGWEFEVPLTEVEEARLSQARELEAFYRTPVDLLSDEDVARFLVRRVAPSARYLRPGALGQSGLF</sequence>
<proteinExistence type="predicted"/>
<dbReference type="Proteomes" id="UP001163687">
    <property type="component" value="Chromosome"/>
</dbReference>
<evidence type="ECO:0000313" key="1">
    <source>
        <dbReference type="EMBL" id="BDG61089.1"/>
    </source>
</evidence>
<protein>
    <submittedName>
        <fullName evidence="1">Uncharacterized protein</fullName>
    </submittedName>
</protein>
<evidence type="ECO:0000313" key="2">
    <source>
        <dbReference type="Proteomes" id="UP001163687"/>
    </source>
</evidence>
<dbReference type="AlphaFoldDB" id="A0AA35CMA5"/>
<gene>
    <name evidence="1" type="ORF">caldi_21790</name>
</gene>
<dbReference type="KEGG" id="cmic:caldi_21790"/>
<organism evidence="1 2">
    <name type="scientific">Caldinitratiruptor microaerophilus</name>
    <dbReference type="NCBI Taxonomy" id="671077"/>
    <lineage>
        <taxon>Bacteria</taxon>
        <taxon>Bacillati</taxon>
        <taxon>Bacillota</taxon>
        <taxon>Clostridia</taxon>
        <taxon>Eubacteriales</taxon>
        <taxon>Symbiobacteriaceae</taxon>
        <taxon>Caldinitratiruptor</taxon>
    </lineage>
</organism>
<dbReference type="RefSeq" id="WP_264841767.1">
    <property type="nucleotide sequence ID" value="NZ_AP025628.1"/>
</dbReference>
<accession>A0AA35CMA5</accession>
<dbReference type="EMBL" id="AP025628">
    <property type="protein sequence ID" value="BDG61089.1"/>
    <property type="molecule type" value="Genomic_DNA"/>
</dbReference>
<keyword evidence="2" id="KW-1185">Reference proteome</keyword>
<reference evidence="1" key="1">
    <citation type="submission" date="2022-03" db="EMBL/GenBank/DDBJ databases">
        <title>Complete genome sequence of Caldinitratiruptor microaerophilus.</title>
        <authorList>
            <person name="Mukaiyama R."/>
            <person name="Nishiyama T."/>
            <person name="Ueda K."/>
        </authorList>
    </citation>
    <scope>NUCLEOTIDE SEQUENCE</scope>
    <source>
        <strain evidence="1">JCM 16183</strain>
    </source>
</reference>